<name>A0A286UTT2_9AGAM</name>
<keyword evidence="2" id="KW-1185">Reference proteome</keyword>
<dbReference type="Proteomes" id="UP000217199">
    <property type="component" value="Unassembled WGS sequence"/>
</dbReference>
<sequence>MPNYSEFEDISDIYKLTSYLTSYYLPLLAKAGHHALYSLPDFNNLSATASYVDYSFLRKDSIIVDKIYGISAKDINIYLCWLWFQAHYYVLGNGARENNSLQTFLSEMRIPVMYGNEKHFMKLVLRPMQIRLLCSKEIILEIDFREARILGDNNESSAGSVYDVTVSYIVGVKYSERDEGISKQIELDFKYTRYCEHLSNFETCLNTRIKGLLIDFVTPLFIKLLEASGNATIFYHDARIHDTDLFPWNPSAGDDLEGSEEKEDLDWEEIRYKVINGNSYGDFDLITALTQRSINNYFRQLWETANKRYNEKKIYESESSLASFTHHNKELGESFFTSTFLEPKVQLNCEEGSKSVILYITLDEGQLKPLDLNRNLQPEAEYYPISQCCFAFDVELNIEDSPEDTIQRIIHRRPDYQQLVGFKQLVLRLDTAKLRLNLSSLPDLSEGDDYRQTCSRFYDLVYYIQTYYFPELKENLFHILYYIPQNISCLQQLTDFKVQFNVVPFRPTPESQIRQGTHGRFSNTFDRNTIVIWRPKKEPGLLEPMPNFSSLICITGKDVPYGSLCLPYCAFFKKALALLKRVNRETTVVPTFFGFIDGQWIIKLATWGNTETTKTASCGCMSLQPDCGALKYAYRNQDVLTYDHEGCPNNGKFVIKSITENVIELPTQKSETPEIKIKGEVRLSLSCKIPRLQQKWSADMFVSWKADIKLSSSPFGLQVVLQQPVVPTFRKGALDPNVDLLTYNAVFDEVGKIFPKSIDCDDFVNEWDKCLVGSWTGLYEMGHELCVARPIFNNQGDLFLDLAIRSPMTPAF</sequence>
<evidence type="ECO:0000313" key="2">
    <source>
        <dbReference type="Proteomes" id="UP000217199"/>
    </source>
</evidence>
<organism evidence="1 2">
    <name type="scientific">Pyrrhoderma noxium</name>
    <dbReference type="NCBI Taxonomy" id="2282107"/>
    <lineage>
        <taxon>Eukaryota</taxon>
        <taxon>Fungi</taxon>
        <taxon>Dikarya</taxon>
        <taxon>Basidiomycota</taxon>
        <taxon>Agaricomycotina</taxon>
        <taxon>Agaricomycetes</taxon>
        <taxon>Hymenochaetales</taxon>
        <taxon>Hymenochaetaceae</taxon>
        <taxon>Pyrrhoderma</taxon>
    </lineage>
</organism>
<gene>
    <name evidence="1" type="ORF">PNOK_0009300</name>
</gene>
<comment type="caution">
    <text evidence="1">The sequence shown here is derived from an EMBL/GenBank/DDBJ whole genome shotgun (WGS) entry which is preliminary data.</text>
</comment>
<accession>A0A286UTT2</accession>
<protein>
    <submittedName>
        <fullName evidence="1">Uncharacterized protein</fullName>
    </submittedName>
</protein>
<evidence type="ECO:0000313" key="1">
    <source>
        <dbReference type="EMBL" id="PAV23026.1"/>
    </source>
</evidence>
<proteinExistence type="predicted"/>
<dbReference type="EMBL" id="NBII01000001">
    <property type="protein sequence ID" value="PAV23026.1"/>
    <property type="molecule type" value="Genomic_DNA"/>
</dbReference>
<dbReference type="AlphaFoldDB" id="A0A286UTT2"/>
<dbReference type="OrthoDB" id="5429442at2759"/>
<dbReference type="STRING" id="2282107.A0A286UTT2"/>
<dbReference type="InParanoid" id="A0A286UTT2"/>
<reference evidence="1 2" key="1">
    <citation type="journal article" date="2017" name="Mol. Ecol.">
        <title>Comparative and population genomic landscape of Phellinus noxius: A hypervariable fungus causing root rot in trees.</title>
        <authorList>
            <person name="Chung C.L."/>
            <person name="Lee T.J."/>
            <person name="Akiba M."/>
            <person name="Lee H.H."/>
            <person name="Kuo T.H."/>
            <person name="Liu D."/>
            <person name="Ke H.M."/>
            <person name="Yokoi T."/>
            <person name="Roa M.B."/>
            <person name="Lu M.J."/>
            <person name="Chang Y.Y."/>
            <person name="Ann P.J."/>
            <person name="Tsai J.N."/>
            <person name="Chen C.Y."/>
            <person name="Tzean S.S."/>
            <person name="Ota Y."/>
            <person name="Hattori T."/>
            <person name="Sahashi N."/>
            <person name="Liou R.F."/>
            <person name="Kikuchi T."/>
            <person name="Tsai I.J."/>
        </authorList>
    </citation>
    <scope>NUCLEOTIDE SEQUENCE [LARGE SCALE GENOMIC DNA]</scope>
    <source>
        <strain evidence="1 2">FFPRI411160</strain>
    </source>
</reference>